<evidence type="ECO:0000313" key="4">
    <source>
        <dbReference type="Proteomes" id="UP000777482"/>
    </source>
</evidence>
<evidence type="ECO:0000256" key="1">
    <source>
        <dbReference type="SAM" id="MobiDB-lite"/>
    </source>
</evidence>
<name>A0A9P6W1Q2_RHOMI</name>
<gene>
    <name evidence="3" type="ORF">C6P46_003434</name>
</gene>
<reference evidence="3 4" key="1">
    <citation type="submission" date="2020-11" db="EMBL/GenBank/DDBJ databases">
        <title>Kefir isolates.</title>
        <authorList>
            <person name="Marcisauskas S."/>
            <person name="Kim Y."/>
            <person name="Blasche S."/>
        </authorList>
    </citation>
    <scope>NUCLEOTIDE SEQUENCE [LARGE SCALE GENOMIC DNA]</scope>
    <source>
        <strain evidence="3 4">KR</strain>
    </source>
</reference>
<comment type="caution">
    <text evidence="3">The sequence shown here is derived from an EMBL/GenBank/DDBJ whole genome shotgun (WGS) entry which is preliminary data.</text>
</comment>
<evidence type="ECO:0000313" key="3">
    <source>
        <dbReference type="EMBL" id="KAG0662248.1"/>
    </source>
</evidence>
<dbReference type="EMBL" id="PUHQ01000028">
    <property type="protein sequence ID" value="KAG0662248.1"/>
    <property type="molecule type" value="Genomic_DNA"/>
</dbReference>
<evidence type="ECO:0000256" key="2">
    <source>
        <dbReference type="SAM" id="Phobius"/>
    </source>
</evidence>
<accession>A0A9P6W1Q2</accession>
<keyword evidence="2" id="KW-1133">Transmembrane helix</keyword>
<feature type="compositionally biased region" description="Basic and acidic residues" evidence="1">
    <location>
        <begin position="132"/>
        <end position="163"/>
    </location>
</feature>
<protein>
    <submittedName>
        <fullName evidence="3">Uncharacterized protein</fullName>
    </submittedName>
</protein>
<dbReference type="AlphaFoldDB" id="A0A9P6W1Q2"/>
<feature type="transmembrane region" description="Helical" evidence="2">
    <location>
        <begin position="64"/>
        <end position="86"/>
    </location>
</feature>
<sequence>MATRAAEETTPRPAQSTKLTQARAGLAYLVNPATHPAPGSLVTRSSLKTFRYVLKFVFWRLVRYAKYAAVGAATAALAGTVLGTALPWLGALIVPSMPVAAAMGATTALIKFTWRHTGNRFMRGWHAAGEGRDARADEAGDAKEASEELSRSARRAARAERSWQTEATAFA</sequence>
<feature type="transmembrane region" description="Helical" evidence="2">
    <location>
        <begin position="92"/>
        <end position="114"/>
    </location>
</feature>
<keyword evidence="2" id="KW-0812">Transmembrane</keyword>
<proteinExistence type="predicted"/>
<dbReference type="OrthoDB" id="3597994at2759"/>
<keyword evidence="4" id="KW-1185">Reference proteome</keyword>
<keyword evidence="2" id="KW-0472">Membrane</keyword>
<dbReference type="Proteomes" id="UP000777482">
    <property type="component" value="Unassembled WGS sequence"/>
</dbReference>
<feature type="region of interest" description="Disordered" evidence="1">
    <location>
        <begin position="132"/>
        <end position="171"/>
    </location>
</feature>
<organism evidence="3 4">
    <name type="scientific">Rhodotorula mucilaginosa</name>
    <name type="common">Yeast</name>
    <name type="synonym">Rhodotorula rubra</name>
    <dbReference type="NCBI Taxonomy" id="5537"/>
    <lineage>
        <taxon>Eukaryota</taxon>
        <taxon>Fungi</taxon>
        <taxon>Dikarya</taxon>
        <taxon>Basidiomycota</taxon>
        <taxon>Pucciniomycotina</taxon>
        <taxon>Microbotryomycetes</taxon>
        <taxon>Sporidiobolales</taxon>
        <taxon>Sporidiobolaceae</taxon>
        <taxon>Rhodotorula</taxon>
    </lineage>
</organism>